<dbReference type="Proteomes" id="UP000054359">
    <property type="component" value="Unassembled WGS sequence"/>
</dbReference>
<sequence>MKSYFLRIRRQHSHIASPFSWDRTQIELPVLSSLNYSASRYFGRKREERNRAS</sequence>
<reference evidence="1 2" key="1">
    <citation type="submission" date="2013-11" db="EMBL/GenBank/DDBJ databases">
        <title>Genome sequencing of Stegodyphus mimosarum.</title>
        <authorList>
            <person name="Bechsgaard J."/>
        </authorList>
    </citation>
    <scope>NUCLEOTIDE SEQUENCE [LARGE SCALE GENOMIC DNA]</scope>
</reference>
<dbReference type="AlphaFoldDB" id="A0A087UD32"/>
<keyword evidence="2" id="KW-1185">Reference proteome</keyword>
<protein>
    <submittedName>
        <fullName evidence="1">Uncharacterized protein</fullName>
    </submittedName>
</protein>
<feature type="non-terminal residue" evidence="1">
    <location>
        <position position="53"/>
    </location>
</feature>
<proteinExistence type="predicted"/>
<name>A0A087UD32_STEMI</name>
<dbReference type="EMBL" id="KK119279">
    <property type="protein sequence ID" value="KFM75271.1"/>
    <property type="molecule type" value="Genomic_DNA"/>
</dbReference>
<evidence type="ECO:0000313" key="1">
    <source>
        <dbReference type="EMBL" id="KFM75271.1"/>
    </source>
</evidence>
<organism evidence="1 2">
    <name type="scientific">Stegodyphus mimosarum</name>
    <name type="common">African social velvet spider</name>
    <dbReference type="NCBI Taxonomy" id="407821"/>
    <lineage>
        <taxon>Eukaryota</taxon>
        <taxon>Metazoa</taxon>
        <taxon>Ecdysozoa</taxon>
        <taxon>Arthropoda</taxon>
        <taxon>Chelicerata</taxon>
        <taxon>Arachnida</taxon>
        <taxon>Araneae</taxon>
        <taxon>Araneomorphae</taxon>
        <taxon>Entelegynae</taxon>
        <taxon>Eresoidea</taxon>
        <taxon>Eresidae</taxon>
        <taxon>Stegodyphus</taxon>
    </lineage>
</organism>
<accession>A0A087UD32</accession>
<gene>
    <name evidence="1" type="ORF">X975_26817</name>
</gene>
<evidence type="ECO:0000313" key="2">
    <source>
        <dbReference type="Proteomes" id="UP000054359"/>
    </source>
</evidence>